<dbReference type="SMART" id="SM00387">
    <property type="entry name" value="HATPase_c"/>
    <property type="match status" value="1"/>
</dbReference>
<name>A0A2S7T1I4_9BACT</name>
<keyword evidence="21" id="KW-1185">Reference proteome</keyword>
<dbReference type="InterPro" id="IPR036097">
    <property type="entry name" value="HisK_dim/P_sf"/>
</dbReference>
<comment type="catalytic activity">
    <reaction evidence="1">
        <text>ATP + protein L-histidine = ADP + protein N-phospho-L-histidine.</text>
        <dbReference type="EC" id="2.7.13.3"/>
    </reaction>
</comment>
<dbReference type="InterPro" id="IPR003594">
    <property type="entry name" value="HATPase_dom"/>
</dbReference>
<evidence type="ECO:0000256" key="6">
    <source>
        <dbReference type="ARBA" id="ARBA00022553"/>
    </source>
</evidence>
<keyword evidence="15" id="KW-0175">Coiled coil</keyword>
<keyword evidence="11" id="KW-0067">ATP-binding</keyword>
<keyword evidence="13" id="KW-0902">Two-component regulatory system</keyword>
<feature type="domain" description="Histidine kinase" evidence="17">
    <location>
        <begin position="348"/>
        <end position="563"/>
    </location>
</feature>
<dbReference type="Gene3D" id="6.10.340.10">
    <property type="match status" value="1"/>
</dbReference>
<dbReference type="Gene3D" id="3.30.450.20">
    <property type="entry name" value="PAS domain"/>
    <property type="match status" value="1"/>
</dbReference>
<evidence type="ECO:0000256" key="5">
    <source>
        <dbReference type="ARBA" id="ARBA00022475"/>
    </source>
</evidence>
<evidence type="ECO:0000256" key="14">
    <source>
        <dbReference type="ARBA" id="ARBA00023136"/>
    </source>
</evidence>
<dbReference type="EC" id="2.7.13.3" evidence="4"/>
<evidence type="ECO:0000313" key="21">
    <source>
        <dbReference type="Proteomes" id="UP000239872"/>
    </source>
</evidence>
<dbReference type="InterPro" id="IPR003661">
    <property type="entry name" value="HisK_dim/P_dom"/>
</dbReference>
<evidence type="ECO:0000313" key="20">
    <source>
        <dbReference type="EMBL" id="PQJ12616.1"/>
    </source>
</evidence>
<dbReference type="Pfam" id="PF00512">
    <property type="entry name" value="HisKA"/>
    <property type="match status" value="1"/>
</dbReference>
<comment type="subcellular location">
    <subcellularLocation>
        <location evidence="3">Cell membrane</location>
    </subcellularLocation>
    <subcellularLocation>
        <location evidence="2">Membrane</location>
        <topology evidence="2">Multi-pass membrane protein</topology>
    </subcellularLocation>
</comment>
<evidence type="ECO:0000256" key="8">
    <source>
        <dbReference type="ARBA" id="ARBA00022692"/>
    </source>
</evidence>
<keyword evidence="7" id="KW-0808">Transferase</keyword>
<dbReference type="SUPFAM" id="SSF47384">
    <property type="entry name" value="Homodimeric domain of signal transducing histidine kinase"/>
    <property type="match status" value="1"/>
</dbReference>
<dbReference type="GO" id="GO:0005886">
    <property type="term" value="C:plasma membrane"/>
    <property type="evidence" value="ECO:0007669"/>
    <property type="project" value="UniProtKB-SubCell"/>
</dbReference>
<dbReference type="GO" id="GO:0030295">
    <property type="term" value="F:protein kinase activator activity"/>
    <property type="evidence" value="ECO:0007669"/>
    <property type="project" value="TreeGrafter"/>
</dbReference>
<dbReference type="Proteomes" id="UP000239872">
    <property type="component" value="Unassembled WGS sequence"/>
</dbReference>
<keyword evidence="8 16" id="KW-0812">Transmembrane</keyword>
<comment type="caution">
    <text evidence="20">The sequence shown here is derived from an EMBL/GenBank/DDBJ whole genome shotgun (WGS) entry which is preliminary data.</text>
</comment>
<evidence type="ECO:0000259" key="19">
    <source>
        <dbReference type="PROSITE" id="PS50885"/>
    </source>
</evidence>
<keyword evidence="10 20" id="KW-0418">Kinase</keyword>
<dbReference type="PRINTS" id="PR00344">
    <property type="entry name" value="BCTRLSENSOR"/>
</dbReference>
<dbReference type="Gene3D" id="1.10.287.130">
    <property type="match status" value="1"/>
</dbReference>
<evidence type="ECO:0000256" key="15">
    <source>
        <dbReference type="SAM" id="Coils"/>
    </source>
</evidence>
<dbReference type="NCBIfam" id="TIGR00229">
    <property type="entry name" value="sensory_box"/>
    <property type="match status" value="1"/>
</dbReference>
<dbReference type="Gene3D" id="3.30.565.10">
    <property type="entry name" value="Histidine kinase-like ATPase, C-terminal domain"/>
    <property type="match status" value="1"/>
</dbReference>
<accession>A0A2S7T1I4</accession>
<evidence type="ECO:0000256" key="16">
    <source>
        <dbReference type="SAM" id="Phobius"/>
    </source>
</evidence>
<evidence type="ECO:0000259" key="18">
    <source>
        <dbReference type="PROSITE" id="PS50112"/>
    </source>
</evidence>
<dbReference type="EMBL" id="PPSL01000001">
    <property type="protein sequence ID" value="PQJ12616.1"/>
    <property type="molecule type" value="Genomic_DNA"/>
</dbReference>
<dbReference type="GO" id="GO:0007234">
    <property type="term" value="P:osmosensory signaling via phosphorelay pathway"/>
    <property type="evidence" value="ECO:0007669"/>
    <property type="project" value="TreeGrafter"/>
</dbReference>
<dbReference type="CDD" id="cd06225">
    <property type="entry name" value="HAMP"/>
    <property type="match status" value="1"/>
</dbReference>
<proteinExistence type="predicted"/>
<dbReference type="InterPro" id="IPR035965">
    <property type="entry name" value="PAS-like_dom_sf"/>
</dbReference>
<evidence type="ECO:0000256" key="4">
    <source>
        <dbReference type="ARBA" id="ARBA00012438"/>
    </source>
</evidence>
<keyword evidence="5" id="KW-1003">Cell membrane</keyword>
<dbReference type="InterPro" id="IPR003660">
    <property type="entry name" value="HAMP_dom"/>
</dbReference>
<evidence type="ECO:0000256" key="3">
    <source>
        <dbReference type="ARBA" id="ARBA00004236"/>
    </source>
</evidence>
<protein>
    <recommendedName>
        <fullName evidence="4">histidine kinase</fullName>
        <ecNumber evidence="4">2.7.13.3</ecNumber>
    </recommendedName>
</protein>
<dbReference type="CDD" id="cd00082">
    <property type="entry name" value="HisKA"/>
    <property type="match status" value="1"/>
</dbReference>
<feature type="coiled-coil region" evidence="15">
    <location>
        <begin position="372"/>
        <end position="403"/>
    </location>
</feature>
<dbReference type="InterPro" id="IPR000014">
    <property type="entry name" value="PAS"/>
</dbReference>
<dbReference type="OrthoDB" id="9813151at2"/>
<keyword evidence="9" id="KW-0547">Nucleotide-binding</keyword>
<dbReference type="GO" id="GO:0000156">
    <property type="term" value="F:phosphorelay response regulator activity"/>
    <property type="evidence" value="ECO:0007669"/>
    <property type="project" value="TreeGrafter"/>
</dbReference>
<dbReference type="GO" id="GO:0005524">
    <property type="term" value="F:ATP binding"/>
    <property type="evidence" value="ECO:0007669"/>
    <property type="project" value="UniProtKB-KW"/>
</dbReference>
<evidence type="ECO:0000256" key="13">
    <source>
        <dbReference type="ARBA" id="ARBA00023012"/>
    </source>
</evidence>
<dbReference type="FunFam" id="3.30.565.10:FF:000023">
    <property type="entry name" value="PAS domain-containing sensor histidine kinase"/>
    <property type="match status" value="1"/>
</dbReference>
<evidence type="ECO:0000256" key="2">
    <source>
        <dbReference type="ARBA" id="ARBA00004141"/>
    </source>
</evidence>
<evidence type="ECO:0000256" key="1">
    <source>
        <dbReference type="ARBA" id="ARBA00000085"/>
    </source>
</evidence>
<feature type="domain" description="PAS" evidence="18">
    <location>
        <begin position="230"/>
        <end position="285"/>
    </location>
</feature>
<dbReference type="GO" id="GO:0006355">
    <property type="term" value="P:regulation of DNA-templated transcription"/>
    <property type="evidence" value="ECO:0007669"/>
    <property type="project" value="InterPro"/>
</dbReference>
<dbReference type="SMART" id="SM00091">
    <property type="entry name" value="PAS"/>
    <property type="match status" value="1"/>
</dbReference>
<evidence type="ECO:0000256" key="11">
    <source>
        <dbReference type="ARBA" id="ARBA00022840"/>
    </source>
</evidence>
<evidence type="ECO:0000256" key="7">
    <source>
        <dbReference type="ARBA" id="ARBA00022679"/>
    </source>
</evidence>
<reference evidence="20 21" key="1">
    <citation type="submission" date="2018-01" db="EMBL/GenBank/DDBJ databases">
        <title>A novel member of the phylum Bacteroidetes isolated from glacier ice.</title>
        <authorList>
            <person name="Liu Q."/>
            <person name="Xin Y.-H."/>
        </authorList>
    </citation>
    <scope>NUCLEOTIDE SEQUENCE [LARGE SCALE GENOMIC DNA]</scope>
    <source>
        <strain evidence="20 21">RB1R16</strain>
    </source>
</reference>
<dbReference type="PANTHER" id="PTHR42878:SF7">
    <property type="entry name" value="SENSOR HISTIDINE KINASE GLRK"/>
    <property type="match status" value="1"/>
</dbReference>
<dbReference type="Pfam" id="PF02518">
    <property type="entry name" value="HATPase_c"/>
    <property type="match status" value="1"/>
</dbReference>
<dbReference type="PANTHER" id="PTHR42878">
    <property type="entry name" value="TWO-COMPONENT HISTIDINE KINASE"/>
    <property type="match status" value="1"/>
</dbReference>
<evidence type="ECO:0000259" key="17">
    <source>
        <dbReference type="PROSITE" id="PS50109"/>
    </source>
</evidence>
<dbReference type="AlphaFoldDB" id="A0A2S7T1I4"/>
<dbReference type="CDD" id="cd00130">
    <property type="entry name" value="PAS"/>
    <property type="match status" value="1"/>
</dbReference>
<dbReference type="Pfam" id="PF00672">
    <property type="entry name" value="HAMP"/>
    <property type="match status" value="1"/>
</dbReference>
<feature type="domain" description="HAMP" evidence="19">
    <location>
        <begin position="169"/>
        <end position="221"/>
    </location>
</feature>
<dbReference type="CDD" id="cd00075">
    <property type="entry name" value="HATPase"/>
    <property type="match status" value="1"/>
</dbReference>
<dbReference type="Pfam" id="PF00989">
    <property type="entry name" value="PAS"/>
    <property type="match status" value="1"/>
</dbReference>
<dbReference type="PROSITE" id="PS50885">
    <property type="entry name" value="HAMP"/>
    <property type="match status" value="1"/>
</dbReference>
<dbReference type="SUPFAM" id="SSF158472">
    <property type="entry name" value="HAMP domain-like"/>
    <property type="match status" value="1"/>
</dbReference>
<dbReference type="SMART" id="SM00304">
    <property type="entry name" value="HAMP"/>
    <property type="match status" value="1"/>
</dbReference>
<dbReference type="InterPro" id="IPR004358">
    <property type="entry name" value="Sig_transdc_His_kin-like_C"/>
</dbReference>
<feature type="transmembrane region" description="Helical" evidence="16">
    <location>
        <begin position="145"/>
        <end position="167"/>
    </location>
</feature>
<dbReference type="InterPro" id="IPR050351">
    <property type="entry name" value="BphY/WalK/GraS-like"/>
</dbReference>
<gene>
    <name evidence="20" type="ORF">CJD36_002400</name>
</gene>
<dbReference type="SUPFAM" id="SSF55874">
    <property type="entry name" value="ATPase domain of HSP90 chaperone/DNA topoisomerase II/histidine kinase"/>
    <property type="match status" value="1"/>
</dbReference>
<keyword evidence="14 16" id="KW-0472">Membrane</keyword>
<dbReference type="RefSeq" id="WP_105037499.1">
    <property type="nucleotide sequence ID" value="NZ_PPSL01000001.1"/>
</dbReference>
<dbReference type="GO" id="GO:0000155">
    <property type="term" value="F:phosphorelay sensor kinase activity"/>
    <property type="evidence" value="ECO:0007669"/>
    <property type="project" value="InterPro"/>
</dbReference>
<dbReference type="InterPro" id="IPR036890">
    <property type="entry name" value="HATPase_C_sf"/>
</dbReference>
<evidence type="ECO:0000256" key="10">
    <source>
        <dbReference type="ARBA" id="ARBA00022777"/>
    </source>
</evidence>
<dbReference type="SMART" id="SM00388">
    <property type="entry name" value="HisKA"/>
    <property type="match status" value="1"/>
</dbReference>
<dbReference type="SUPFAM" id="SSF55785">
    <property type="entry name" value="PYP-like sensor domain (PAS domain)"/>
    <property type="match status" value="1"/>
</dbReference>
<dbReference type="PROSITE" id="PS50112">
    <property type="entry name" value="PAS"/>
    <property type="match status" value="1"/>
</dbReference>
<keyword evidence="6" id="KW-0597">Phosphoprotein</keyword>
<evidence type="ECO:0000256" key="12">
    <source>
        <dbReference type="ARBA" id="ARBA00022989"/>
    </source>
</evidence>
<dbReference type="InterPro" id="IPR005467">
    <property type="entry name" value="His_kinase_dom"/>
</dbReference>
<sequence>MSLSVSKKIRLGTLFLFSLLILTGGAGIFYTSTLKDEAKAVLKDNYESLAFCQIMQQQLDSLEFHPAQSVTQFETALEAQEKNITEPGEKVATENLRSLFDQLKTNSISLANSRLLENELQKILHLNMLAIHNKNEKAQKTAEDALTFIVSIVAVVFIIAFTFSMNFPAIVTDPIKHLSEAIKAISNKNYKYRVRIENKDEFGNLADAFNSMAERLEYFESSNLNKLMFEKSRAEAVINSLKDASIGIDKNNIVLFANHQALQLLGLSTSEIVGKEVAEVSKSNDLFNFLISSESSAPFKIVVENRENYFIKEFIDVAQGEGNSKVVVLRNITSFKELDVAKTNFIATISHELKTPLAASDFSLKLLEDQRIGSLSEEQKELIQNLKQDNQRILKIISELLNMSQVETGKIELDVQFVNPYLIIDHAIETVATSAREKKIEIGKSAEENLQLVRADAEKSTWVLNNFLTNAIKYSAEGSTIVISVKTVNGGVQFSVSDTGPGIAKEYQSRLFERYFQVPGSKAKGTGLGLGISKEFILAQNGKIWVDSEIGKGSIFSFTLPVA</sequence>
<organism evidence="20 21">
    <name type="scientific">Flavipsychrobacter stenotrophus</name>
    <dbReference type="NCBI Taxonomy" id="2077091"/>
    <lineage>
        <taxon>Bacteria</taxon>
        <taxon>Pseudomonadati</taxon>
        <taxon>Bacteroidota</taxon>
        <taxon>Chitinophagia</taxon>
        <taxon>Chitinophagales</taxon>
        <taxon>Chitinophagaceae</taxon>
        <taxon>Flavipsychrobacter</taxon>
    </lineage>
</organism>
<dbReference type="PROSITE" id="PS50109">
    <property type="entry name" value="HIS_KIN"/>
    <property type="match status" value="1"/>
</dbReference>
<keyword evidence="12 16" id="KW-1133">Transmembrane helix</keyword>
<evidence type="ECO:0000256" key="9">
    <source>
        <dbReference type="ARBA" id="ARBA00022741"/>
    </source>
</evidence>
<dbReference type="InterPro" id="IPR013767">
    <property type="entry name" value="PAS_fold"/>
</dbReference>